<feature type="domain" description="DUF1585" evidence="2">
    <location>
        <begin position="777"/>
        <end position="851"/>
    </location>
</feature>
<feature type="domain" description="DUF1595" evidence="7">
    <location>
        <begin position="446"/>
        <end position="505"/>
    </location>
</feature>
<feature type="compositionally biased region" description="Polar residues" evidence="1">
    <location>
        <begin position="48"/>
        <end position="57"/>
    </location>
</feature>
<evidence type="ECO:0000259" key="5">
    <source>
        <dbReference type="Pfam" id="PF07631"/>
    </source>
</evidence>
<gene>
    <name evidence="8" type="ORF">QTN89_20815</name>
</gene>
<sequence>MIERAAVDLRVSQLRQPFLSPLALMLTTAFVLAGWGGYPARAEAPQDDSGTSPSVSAPSKEAPGEDSEDTNKPDPEQLAAWEENGVPLLEAYCIDCHNEDYKEAGLDLTPFLSLKDVSPPEFQRVLEMVRFGAMPPEDYDTPEIEERKQLVHALEDAAFSSTCDLRPKAGKVTVRRLNRSEYNNAIRDLFGIDLKPADKFPSDEVGAGFDNNGDVLSLSPMLIEKYFEAAESVADAVIGDPKELPSIDKDVAPDQIPVYGSFEVGSFNGRFVDKESFAWIDLDVPFDGEYRIGIRGGVTTSKADPVTVAIVDGEGLLLKTVELKYFGGGGSADSERETVELKRGKRRLGFIPILEEQELKVGETRFDQMTTMDEAVVNEVIEGLADPIPPNRRIDFAEHPFMFRSFEVNGPSRHPKDAFPPKHFDLVRHVAPQNRGRYKDVHQTAMKNLREFMPLVFRGPVTDEEIKPYAQLVEQATGERESFYVGMRRALTALLVSPRFLFRAELPNADAEPNEFGDYALTQHQLATRLSFFLWSSTPDETLLELADKGKLAGEEVDKQVKRMLEDGRATALAKDFAAQWLGLRNLDGHEADEKRFPMFDDQLKLAMSRETEMLFMHVIRNNLPVSEFLTADYSFINEPLAKLYGIESPKGNEFQRVSLEGTPRRGLLSHASVLTLTSMPTRTSPVLRGKWILENILGIKAPDPPAGVPELEESETAAATASLREQLELHRASSGCASCHRVMDQLGFGLDDFDAIGRFRTEDSGHPIDASGAMPDGRSFNGGAELSKMLGDTEIEALARTMTERMLTFAIGRELTPDDRCTIDDVVEKTRPNGFRLADIASAIIDSRQFRFQTPTR</sequence>
<dbReference type="Proteomes" id="UP001239462">
    <property type="component" value="Unassembled WGS sequence"/>
</dbReference>
<evidence type="ECO:0000259" key="6">
    <source>
        <dbReference type="Pfam" id="PF07635"/>
    </source>
</evidence>
<dbReference type="Pfam" id="PF07627">
    <property type="entry name" value="PSCyt3"/>
    <property type="match status" value="1"/>
</dbReference>
<dbReference type="Pfam" id="PF07637">
    <property type="entry name" value="PSD5"/>
    <property type="match status" value="1"/>
</dbReference>
<evidence type="ECO:0000256" key="1">
    <source>
        <dbReference type="SAM" id="MobiDB-lite"/>
    </source>
</evidence>
<name>A0ABT7PN11_9BACT</name>
<dbReference type="Pfam" id="PF07624">
    <property type="entry name" value="PSD2"/>
    <property type="match status" value="1"/>
</dbReference>
<dbReference type="InterPro" id="IPR011478">
    <property type="entry name" value="DUF1585"/>
</dbReference>
<dbReference type="InterPro" id="IPR013042">
    <property type="entry name" value="DUF1592"/>
</dbReference>
<dbReference type="InterPro" id="IPR011429">
    <property type="entry name" value="Cyt_c_Planctomycete-type"/>
</dbReference>
<evidence type="ECO:0000259" key="3">
    <source>
        <dbReference type="Pfam" id="PF07626"/>
    </source>
</evidence>
<dbReference type="InterPro" id="IPR013036">
    <property type="entry name" value="DUF1587"/>
</dbReference>
<evidence type="ECO:0000259" key="4">
    <source>
        <dbReference type="Pfam" id="PF07627"/>
    </source>
</evidence>
<evidence type="ECO:0000259" key="2">
    <source>
        <dbReference type="Pfam" id="PF07624"/>
    </source>
</evidence>
<comment type="caution">
    <text evidence="8">The sequence shown here is derived from an EMBL/GenBank/DDBJ whole genome shotgun (WGS) entry which is preliminary data.</text>
</comment>
<dbReference type="InterPro" id="IPR013043">
    <property type="entry name" value="DUF1595"/>
</dbReference>
<feature type="domain" description="DUF1587" evidence="3">
    <location>
        <begin position="175"/>
        <end position="238"/>
    </location>
</feature>
<dbReference type="EMBL" id="JASZZN010000017">
    <property type="protein sequence ID" value="MDM4017902.1"/>
    <property type="molecule type" value="Genomic_DNA"/>
</dbReference>
<dbReference type="Pfam" id="PF07631">
    <property type="entry name" value="PSD4"/>
    <property type="match status" value="1"/>
</dbReference>
<dbReference type="InterPro" id="IPR013039">
    <property type="entry name" value="DUF1588"/>
</dbReference>
<proteinExistence type="predicted"/>
<dbReference type="Pfam" id="PF07626">
    <property type="entry name" value="PSD3"/>
    <property type="match status" value="1"/>
</dbReference>
<dbReference type="Pfam" id="PF07635">
    <property type="entry name" value="PSCyt1"/>
    <property type="match status" value="1"/>
</dbReference>
<feature type="domain" description="DUF1592" evidence="5">
    <location>
        <begin position="521"/>
        <end position="647"/>
    </location>
</feature>
<protein>
    <submittedName>
        <fullName evidence="8">DUF1592 domain-containing protein</fullName>
    </submittedName>
</protein>
<dbReference type="RefSeq" id="WP_289165483.1">
    <property type="nucleotide sequence ID" value="NZ_JASZZN010000017.1"/>
</dbReference>
<reference evidence="8 9" key="1">
    <citation type="submission" date="2023-06" db="EMBL/GenBank/DDBJ databases">
        <title>Roseiconus lacunae JC819 isolated from Gulf of Mannar region, Tamil Nadu.</title>
        <authorList>
            <person name="Pk S."/>
            <person name="Ch S."/>
            <person name="Ch V.R."/>
        </authorList>
    </citation>
    <scope>NUCLEOTIDE SEQUENCE [LARGE SCALE GENOMIC DNA]</scope>
    <source>
        <strain evidence="8 9">JC819</strain>
    </source>
</reference>
<evidence type="ECO:0000313" key="8">
    <source>
        <dbReference type="EMBL" id="MDM4017902.1"/>
    </source>
</evidence>
<feature type="region of interest" description="Disordered" evidence="1">
    <location>
        <begin position="43"/>
        <end position="75"/>
    </location>
</feature>
<evidence type="ECO:0000313" key="9">
    <source>
        <dbReference type="Proteomes" id="UP001239462"/>
    </source>
</evidence>
<accession>A0ABT7PN11</accession>
<evidence type="ECO:0000259" key="7">
    <source>
        <dbReference type="Pfam" id="PF07637"/>
    </source>
</evidence>
<organism evidence="8 9">
    <name type="scientific">Roseiconus lacunae</name>
    <dbReference type="NCBI Taxonomy" id="2605694"/>
    <lineage>
        <taxon>Bacteria</taxon>
        <taxon>Pseudomonadati</taxon>
        <taxon>Planctomycetota</taxon>
        <taxon>Planctomycetia</taxon>
        <taxon>Pirellulales</taxon>
        <taxon>Pirellulaceae</taxon>
        <taxon>Roseiconus</taxon>
    </lineage>
</organism>
<feature type="domain" description="Cytochrome C Planctomycete-type" evidence="6">
    <location>
        <begin position="93"/>
        <end position="138"/>
    </location>
</feature>
<keyword evidence="9" id="KW-1185">Reference proteome</keyword>
<feature type="domain" description="DUF1588" evidence="4">
    <location>
        <begin position="665"/>
        <end position="764"/>
    </location>
</feature>